<sequence length="87" mass="9576">MMNVGFKPEALKALKLATKILQKEAPTDPEAKKKFQELLDTGRKIKLHIESHDYFSAAMTGVFIRGLAYGLGVITASELEAIQTGKK</sequence>
<dbReference type="EMBL" id="MFLL01000024">
    <property type="protein sequence ID" value="OGG69002.1"/>
    <property type="molecule type" value="Genomic_DNA"/>
</dbReference>
<evidence type="ECO:0000313" key="2">
    <source>
        <dbReference type="Proteomes" id="UP000176914"/>
    </source>
</evidence>
<organism evidence="1 2">
    <name type="scientific">Candidatus Kaiserbacteria bacterium RIFCSPHIGHO2_02_FULL_55_25</name>
    <dbReference type="NCBI Taxonomy" id="1798498"/>
    <lineage>
        <taxon>Bacteria</taxon>
        <taxon>Candidatus Kaiseribacteriota</taxon>
    </lineage>
</organism>
<accession>A0A1F6E727</accession>
<dbReference type="AlphaFoldDB" id="A0A1F6E727"/>
<evidence type="ECO:0000313" key="1">
    <source>
        <dbReference type="EMBL" id="OGG69002.1"/>
    </source>
</evidence>
<protein>
    <submittedName>
        <fullName evidence="1">Uncharacterized protein</fullName>
    </submittedName>
</protein>
<proteinExistence type="predicted"/>
<comment type="caution">
    <text evidence="1">The sequence shown here is derived from an EMBL/GenBank/DDBJ whole genome shotgun (WGS) entry which is preliminary data.</text>
</comment>
<dbReference type="Proteomes" id="UP000176914">
    <property type="component" value="Unassembled WGS sequence"/>
</dbReference>
<gene>
    <name evidence="1" type="ORF">A3C20_01515</name>
</gene>
<name>A0A1F6E727_9BACT</name>
<reference evidence="1 2" key="1">
    <citation type="journal article" date="2016" name="Nat. Commun.">
        <title>Thousands of microbial genomes shed light on interconnected biogeochemical processes in an aquifer system.</title>
        <authorList>
            <person name="Anantharaman K."/>
            <person name="Brown C.T."/>
            <person name="Hug L.A."/>
            <person name="Sharon I."/>
            <person name="Castelle C.J."/>
            <person name="Probst A.J."/>
            <person name="Thomas B.C."/>
            <person name="Singh A."/>
            <person name="Wilkins M.J."/>
            <person name="Karaoz U."/>
            <person name="Brodie E.L."/>
            <person name="Williams K.H."/>
            <person name="Hubbard S.S."/>
            <person name="Banfield J.F."/>
        </authorList>
    </citation>
    <scope>NUCLEOTIDE SEQUENCE [LARGE SCALE GENOMIC DNA]</scope>
</reference>